<protein>
    <submittedName>
        <fullName evidence="2">N-substituted formamide deformylase</fullName>
        <ecNumber evidence="2">3.5.1.91</ecNumber>
    </submittedName>
</protein>
<keyword evidence="3" id="KW-1185">Reference proteome</keyword>
<dbReference type="Gene3D" id="3.20.20.140">
    <property type="entry name" value="Metal-dependent hydrolases"/>
    <property type="match status" value="1"/>
</dbReference>
<evidence type="ECO:0000313" key="3">
    <source>
        <dbReference type="Proteomes" id="UP000269998"/>
    </source>
</evidence>
<dbReference type="PANTHER" id="PTHR22642">
    <property type="entry name" value="IMIDAZOLONEPROPIONASE"/>
    <property type="match status" value="1"/>
</dbReference>
<sequence>MANADVVITGTVLTVDDTRPTAQAIAVTDGRIVAVGDRSEVNGLVGPDTRTIDLGSGCLMPGFVEAHGHPLMEAIVLSGRIVDIRPVTVRDADVVVDAIRRETAERGTAGAYLIGWDPLLQPGLPEPTLSWLDEIAPNGPLVIIHNSGHKAYFNSNAAWLGGLDRDTPDPKGAKYGRDANGELDGTAEETGAVLPLLAGVADPSNYPAMLRAECARLNRAGLTTCSEMAFDPGFRPLVEALRDELTVRLRTYEISNAQMSSDASPGDGDDMLRQVGIKIWVDGSPWIGNIDLTFPYLDTDATRTIGVVPGSCGCANYTRDQLAEIVDAYFPKGWPIACHVQGDAGVDTILDVYEEALRRHPRPDHRLRLEHVGAIRKDQLRRAVELGVTCSIFVDQIHYWGDVIVDGLFGAERGSRWMPAGSAVAAGMRISLHNDPPVTPEEPLRNISVAATRVAPSGRVLAPEERLTVEQAIRAQTIDAAWQLFADDVIGSLEVGKYADMVVLSQDPRAVPPEEIADLEVRATFLAGRQVYRQ</sequence>
<dbReference type="EC" id="3.5.1.91" evidence="2"/>
<name>A0A447G9Q9_9MYCO</name>
<dbReference type="RefSeq" id="WP_158015425.1">
    <property type="nucleotide sequence ID" value="NZ_CBCSKE010000040.1"/>
</dbReference>
<dbReference type="InterPro" id="IPR033932">
    <property type="entry name" value="YtcJ-like"/>
</dbReference>
<dbReference type="AlphaFoldDB" id="A0A447G9Q9"/>
<dbReference type="SUPFAM" id="SSF51556">
    <property type="entry name" value="Metallo-dependent hydrolases"/>
    <property type="match status" value="1"/>
</dbReference>
<gene>
    <name evidence="2" type="primary">nfdA_1</name>
    <name evidence="2" type="ORF">MB901379_00768</name>
</gene>
<reference evidence="3" key="1">
    <citation type="submission" date="2018-02" db="EMBL/GenBank/DDBJ databases">
        <authorList>
            <person name="Seth-Smith MB H."/>
            <person name="Seth-Smith H."/>
        </authorList>
    </citation>
    <scope>NUCLEOTIDE SEQUENCE [LARGE SCALE GENOMIC DNA]</scope>
</reference>
<organism evidence="2 3">
    <name type="scientific">Mycobacterium basiliense</name>
    <dbReference type="NCBI Taxonomy" id="2094119"/>
    <lineage>
        <taxon>Bacteria</taxon>
        <taxon>Bacillati</taxon>
        <taxon>Actinomycetota</taxon>
        <taxon>Actinomycetes</taxon>
        <taxon>Mycobacteriales</taxon>
        <taxon>Mycobacteriaceae</taxon>
        <taxon>Mycobacterium</taxon>
    </lineage>
</organism>
<proteinExistence type="predicted"/>
<feature type="domain" description="Amidohydrolase 3" evidence="1">
    <location>
        <begin position="50"/>
        <end position="532"/>
    </location>
</feature>
<dbReference type="EMBL" id="LR130759">
    <property type="protein sequence ID" value="VDM87233.1"/>
    <property type="molecule type" value="Genomic_DNA"/>
</dbReference>
<dbReference type="Pfam" id="PF07969">
    <property type="entry name" value="Amidohydro_3"/>
    <property type="match status" value="1"/>
</dbReference>
<dbReference type="Gene3D" id="3.10.310.70">
    <property type="match status" value="1"/>
</dbReference>
<dbReference type="Gene3D" id="2.30.40.10">
    <property type="entry name" value="Urease, subunit C, domain 1"/>
    <property type="match status" value="1"/>
</dbReference>
<evidence type="ECO:0000259" key="1">
    <source>
        <dbReference type="Pfam" id="PF07969"/>
    </source>
</evidence>
<dbReference type="SUPFAM" id="SSF51338">
    <property type="entry name" value="Composite domain of metallo-dependent hydrolases"/>
    <property type="match status" value="1"/>
</dbReference>
<dbReference type="InterPro" id="IPR011059">
    <property type="entry name" value="Metal-dep_hydrolase_composite"/>
</dbReference>
<accession>A0A447G9Q9</accession>
<dbReference type="CDD" id="cd01300">
    <property type="entry name" value="YtcJ_like"/>
    <property type="match status" value="1"/>
</dbReference>
<dbReference type="Proteomes" id="UP000269998">
    <property type="component" value="Chromosome"/>
</dbReference>
<dbReference type="InterPro" id="IPR013108">
    <property type="entry name" value="Amidohydro_3"/>
</dbReference>
<dbReference type="GO" id="GO:0016810">
    <property type="term" value="F:hydrolase activity, acting on carbon-nitrogen (but not peptide) bonds"/>
    <property type="evidence" value="ECO:0007669"/>
    <property type="project" value="InterPro"/>
</dbReference>
<evidence type="ECO:0000313" key="2">
    <source>
        <dbReference type="EMBL" id="VDM87233.1"/>
    </source>
</evidence>
<dbReference type="OrthoDB" id="3173428at2"/>
<dbReference type="InterPro" id="IPR032466">
    <property type="entry name" value="Metal_Hydrolase"/>
</dbReference>
<dbReference type="PANTHER" id="PTHR22642:SF2">
    <property type="entry name" value="PROTEIN LONG AFTER FAR-RED 3"/>
    <property type="match status" value="1"/>
</dbReference>
<keyword evidence="2" id="KW-0378">Hydrolase</keyword>
<dbReference type="KEGG" id="mbai:MB901379_00768"/>